<evidence type="ECO:0000313" key="9">
    <source>
        <dbReference type="EMBL" id="CAK6432226.1"/>
    </source>
</evidence>
<comment type="subcellular location">
    <subcellularLocation>
        <location evidence="1">Endomembrane system</location>
    </subcellularLocation>
</comment>
<name>A0ABN9Z1T7_PIPNA</name>
<evidence type="ECO:0000256" key="1">
    <source>
        <dbReference type="ARBA" id="ARBA00004308"/>
    </source>
</evidence>
<accession>A0ABN9Z1T7</accession>
<comment type="similarity">
    <text evidence="2">Belongs to the Bcl-2 family.</text>
</comment>
<dbReference type="InterPro" id="IPR046371">
    <property type="entry name" value="Bcl-2_BH1-3"/>
</dbReference>
<reference evidence="9" key="1">
    <citation type="submission" date="2023-12" db="EMBL/GenBank/DDBJ databases">
        <authorList>
            <person name="Brown T."/>
        </authorList>
    </citation>
    <scope>NUCLEOTIDE SEQUENCE</scope>
</reference>
<keyword evidence="6 7" id="KW-0472">Membrane</keyword>
<keyword evidence="5 7" id="KW-1133">Transmembrane helix</keyword>
<dbReference type="Gene3D" id="1.10.437.10">
    <property type="entry name" value="Blc2-like"/>
    <property type="match status" value="1"/>
</dbReference>
<dbReference type="InterPro" id="IPR026298">
    <property type="entry name" value="Bcl-2_fam"/>
</dbReference>
<dbReference type="PANTHER" id="PTHR11256">
    <property type="entry name" value="BCL-2 RELATED"/>
    <property type="match status" value="1"/>
</dbReference>
<dbReference type="Proteomes" id="UP001314169">
    <property type="component" value="Chromosome 1"/>
</dbReference>
<gene>
    <name evidence="9" type="ORF">MPIPNATIZW_LOCUS532</name>
</gene>
<dbReference type="SMART" id="SM00337">
    <property type="entry name" value="BCL"/>
    <property type="match status" value="1"/>
</dbReference>
<evidence type="ECO:0000256" key="4">
    <source>
        <dbReference type="ARBA" id="ARBA00022703"/>
    </source>
</evidence>
<feature type="domain" description="Bcl-2 Bcl-2 homology region 1-3" evidence="8">
    <location>
        <begin position="46"/>
        <end position="153"/>
    </location>
</feature>
<dbReference type="EMBL" id="OY882858">
    <property type="protein sequence ID" value="CAK6432226.1"/>
    <property type="molecule type" value="Genomic_DNA"/>
</dbReference>
<protein>
    <recommendedName>
        <fullName evidence="8">Bcl-2 Bcl-2 homology region 1-3 domain-containing protein</fullName>
    </recommendedName>
</protein>
<dbReference type="InterPro" id="IPR002475">
    <property type="entry name" value="Bcl2-like"/>
</dbReference>
<evidence type="ECO:0000256" key="2">
    <source>
        <dbReference type="ARBA" id="ARBA00009458"/>
    </source>
</evidence>
<sequence>MPGPPRAMEDPLELRTLRLLTDYLEHCARRPGRAPRPPTSLEAAVVRSLAPQIQEQYQLSWPRYHRLGSGDRVELVADAIQKVFLQPPGPDWGRVVALLALAGFLLERPPTSHPWALKNWEATVDQDCQNLVALLCACLTGQHRAWLEAHGGWDGFCHFFRVTRSQSCGREVMAPFLLSCLALIIVIYWFKN</sequence>
<evidence type="ECO:0000256" key="5">
    <source>
        <dbReference type="ARBA" id="ARBA00022989"/>
    </source>
</evidence>
<dbReference type="SUPFAM" id="SSF56854">
    <property type="entry name" value="Bcl-2 inhibitors of programmed cell death"/>
    <property type="match status" value="1"/>
</dbReference>
<evidence type="ECO:0000259" key="8">
    <source>
        <dbReference type="SMART" id="SM00337"/>
    </source>
</evidence>
<dbReference type="PROSITE" id="PS50062">
    <property type="entry name" value="BCL2_FAMILY"/>
    <property type="match status" value="1"/>
</dbReference>
<evidence type="ECO:0000256" key="7">
    <source>
        <dbReference type="SAM" id="Phobius"/>
    </source>
</evidence>
<dbReference type="InterPro" id="IPR036834">
    <property type="entry name" value="Bcl-2-like_sf"/>
</dbReference>
<keyword evidence="10" id="KW-1185">Reference proteome</keyword>
<keyword evidence="3 7" id="KW-0812">Transmembrane</keyword>
<dbReference type="Pfam" id="PF00452">
    <property type="entry name" value="Bcl-2"/>
    <property type="match status" value="1"/>
</dbReference>
<proteinExistence type="inferred from homology"/>
<evidence type="ECO:0000313" key="10">
    <source>
        <dbReference type="Proteomes" id="UP001314169"/>
    </source>
</evidence>
<evidence type="ECO:0000256" key="6">
    <source>
        <dbReference type="ARBA" id="ARBA00023136"/>
    </source>
</evidence>
<feature type="transmembrane region" description="Helical" evidence="7">
    <location>
        <begin position="172"/>
        <end position="190"/>
    </location>
</feature>
<dbReference type="PANTHER" id="PTHR11256:SF47">
    <property type="entry name" value="BCL-2-LIKE PROTEIN 10"/>
    <property type="match status" value="1"/>
</dbReference>
<dbReference type="PROSITE" id="PS01258">
    <property type="entry name" value="BH2"/>
    <property type="match status" value="1"/>
</dbReference>
<organism evidence="9 10">
    <name type="scientific">Pipistrellus nathusii</name>
    <name type="common">Nathusius' pipistrelle</name>
    <dbReference type="NCBI Taxonomy" id="59473"/>
    <lineage>
        <taxon>Eukaryota</taxon>
        <taxon>Metazoa</taxon>
        <taxon>Chordata</taxon>
        <taxon>Craniata</taxon>
        <taxon>Vertebrata</taxon>
        <taxon>Euteleostomi</taxon>
        <taxon>Mammalia</taxon>
        <taxon>Eutheria</taxon>
        <taxon>Laurasiatheria</taxon>
        <taxon>Chiroptera</taxon>
        <taxon>Yangochiroptera</taxon>
        <taxon>Vespertilionidae</taxon>
        <taxon>Pipistrellus</taxon>
    </lineage>
</organism>
<dbReference type="InterPro" id="IPR020726">
    <property type="entry name" value="Bcl2_BH2_motif_CS"/>
</dbReference>
<evidence type="ECO:0000256" key="3">
    <source>
        <dbReference type="ARBA" id="ARBA00022692"/>
    </source>
</evidence>
<keyword evidence="4" id="KW-0053">Apoptosis</keyword>